<organism evidence="1 2">
    <name type="scientific">Avena sativa</name>
    <name type="common">Oat</name>
    <dbReference type="NCBI Taxonomy" id="4498"/>
    <lineage>
        <taxon>Eukaryota</taxon>
        <taxon>Viridiplantae</taxon>
        <taxon>Streptophyta</taxon>
        <taxon>Embryophyta</taxon>
        <taxon>Tracheophyta</taxon>
        <taxon>Spermatophyta</taxon>
        <taxon>Magnoliopsida</taxon>
        <taxon>Liliopsida</taxon>
        <taxon>Poales</taxon>
        <taxon>Poaceae</taxon>
        <taxon>BOP clade</taxon>
        <taxon>Pooideae</taxon>
        <taxon>Poodae</taxon>
        <taxon>Poeae</taxon>
        <taxon>Poeae Chloroplast Group 1 (Aveneae type)</taxon>
        <taxon>Aveninae</taxon>
        <taxon>Avena</taxon>
    </lineage>
</organism>
<protein>
    <submittedName>
        <fullName evidence="1">Uncharacterized protein</fullName>
    </submittedName>
</protein>
<accession>A0ACD5WFY5</accession>
<keyword evidence="2" id="KW-1185">Reference proteome</keyword>
<sequence length="497" mass="51840">MAIPLQLKRKDSGAGTGMDEEDDDPSSAEELRDLWRMAAPITALNCVVYLRAMVSVLCLGRLGPLDLAGGALAIGLTNITGHSVLFGLASGLEPLCAQAYGSKNYDLLTLSLQRAVLLLAIASLPIALLWLRVGPILVALGQDPAISASAAAYAAWALPDLAASTVLQPLRVYLRSQGITKPMAACSAIAVAIHVPLNFFLVFNMGYGVRGVAAAQALTNTNMVLFLLAYVRWARACEDTWRGFARPAAVASGLAGLVRLAVPSCISVCLEWWWYEVVTVLAGYLPNPTAAVGAAGVLIQTTSLMYTVPMALAACVSTRVSGERAGRREAAAGADGGDGGAVVRGGRGADARGVDGGVQRPVGGALHARPGRARARVGGDARAGPVRAGQLPADHGVRRAARHGQARRGGPDQPSVVLPGGHPGGGSAGFRARVEGRVRRAVVRPPVGAGGVRGAGARRRRVAHRLARRGDARQEADRHRHRWRGDDDRDGHHRAGG</sequence>
<proteinExistence type="predicted"/>
<name>A0ACD5WFY5_AVESA</name>
<evidence type="ECO:0000313" key="1">
    <source>
        <dbReference type="EnsemblPlants" id="AVESA.00010b.r2.4AG0618470.1.CDS"/>
    </source>
</evidence>
<dbReference type="Proteomes" id="UP001732700">
    <property type="component" value="Chromosome 4A"/>
</dbReference>
<reference evidence="1" key="2">
    <citation type="submission" date="2025-09" db="UniProtKB">
        <authorList>
            <consortium name="EnsemblPlants"/>
        </authorList>
    </citation>
    <scope>IDENTIFICATION</scope>
</reference>
<reference evidence="1" key="1">
    <citation type="submission" date="2021-05" db="EMBL/GenBank/DDBJ databases">
        <authorList>
            <person name="Scholz U."/>
            <person name="Mascher M."/>
            <person name="Fiebig A."/>
        </authorList>
    </citation>
    <scope>NUCLEOTIDE SEQUENCE [LARGE SCALE GENOMIC DNA]</scope>
</reference>
<dbReference type="EnsemblPlants" id="AVESA.00010b.r2.4AG0618470.1">
    <property type="protein sequence ID" value="AVESA.00010b.r2.4AG0618470.1.CDS"/>
    <property type="gene ID" value="AVESA.00010b.r2.4AG0618470"/>
</dbReference>
<evidence type="ECO:0000313" key="2">
    <source>
        <dbReference type="Proteomes" id="UP001732700"/>
    </source>
</evidence>